<sequence>MSRFGVATTFAHRELYLDSFRVVIGLREDNRCMGSGIIYYEIERRENLLRRASPTPQYSPLSPVIRNGSPSLPSKMVLPTQGCQGQEWVRPLKSWELIPPSECWMCGGDKVEGKKASESVSARIEEEGKNEEEVEEEEEKDPEEDPFEEEIPVIPRPMDMDADEDYLQYLEEL</sequence>
<evidence type="ECO:0000313" key="2">
    <source>
        <dbReference type="EMBL" id="MED6138734.1"/>
    </source>
</evidence>
<protein>
    <submittedName>
        <fullName evidence="2">Uncharacterized protein</fullName>
    </submittedName>
</protein>
<keyword evidence="3" id="KW-1185">Reference proteome</keyword>
<dbReference type="Proteomes" id="UP001341840">
    <property type="component" value="Unassembled WGS sequence"/>
</dbReference>
<gene>
    <name evidence="2" type="ORF">PIB30_077247</name>
</gene>
<name>A0ABU6SRB5_9FABA</name>
<feature type="region of interest" description="Disordered" evidence="1">
    <location>
        <begin position="115"/>
        <end position="160"/>
    </location>
</feature>
<comment type="caution">
    <text evidence="2">The sequence shown here is derived from an EMBL/GenBank/DDBJ whole genome shotgun (WGS) entry which is preliminary data.</text>
</comment>
<evidence type="ECO:0000313" key="3">
    <source>
        <dbReference type="Proteomes" id="UP001341840"/>
    </source>
</evidence>
<organism evidence="2 3">
    <name type="scientific">Stylosanthes scabra</name>
    <dbReference type="NCBI Taxonomy" id="79078"/>
    <lineage>
        <taxon>Eukaryota</taxon>
        <taxon>Viridiplantae</taxon>
        <taxon>Streptophyta</taxon>
        <taxon>Embryophyta</taxon>
        <taxon>Tracheophyta</taxon>
        <taxon>Spermatophyta</taxon>
        <taxon>Magnoliopsida</taxon>
        <taxon>eudicotyledons</taxon>
        <taxon>Gunneridae</taxon>
        <taxon>Pentapetalae</taxon>
        <taxon>rosids</taxon>
        <taxon>fabids</taxon>
        <taxon>Fabales</taxon>
        <taxon>Fabaceae</taxon>
        <taxon>Papilionoideae</taxon>
        <taxon>50 kb inversion clade</taxon>
        <taxon>dalbergioids sensu lato</taxon>
        <taxon>Dalbergieae</taxon>
        <taxon>Pterocarpus clade</taxon>
        <taxon>Stylosanthes</taxon>
    </lineage>
</organism>
<reference evidence="2 3" key="1">
    <citation type="journal article" date="2023" name="Plants (Basel)">
        <title>Bridging the Gap: Combining Genomics and Transcriptomics Approaches to Understand Stylosanthes scabra, an Orphan Legume from the Brazilian Caatinga.</title>
        <authorList>
            <person name="Ferreira-Neto J.R.C."/>
            <person name="da Silva M.D."/>
            <person name="Binneck E."/>
            <person name="de Melo N.F."/>
            <person name="da Silva R.H."/>
            <person name="de Melo A.L.T.M."/>
            <person name="Pandolfi V."/>
            <person name="Bustamante F.O."/>
            <person name="Brasileiro-Vidal A.C."/>
            <person name="Benko-Iseppon A.M."/>
        </authorList>
    </citation>
    <scope>NUCLEOTIDE SEQUENCE [LARGE SCALE GENOMIC DNA]</scope>
    <source>
        <tissue evidence="2">Leaves</tissue>
    </source>
</reference>
<feature type="compositionally biased region" description="Acidic residues" evidence="1">
    <location>
        <begin position="128"/>
        <end position="151"/>
    </location>
</feature>
<dbReference type="EMBL" id="JASCZI010061449">
    <property type="protein sequence ID" value="MED6138734.1"/>
    <property type="molecule type" value="Genomic_DNA"/>
</dbReference>
<feature type="compositionally biased region" description="Basic and acidic residues" evidence="1">
    <location>
        <begin position="115"/>
        <end position="127"/>
    </location>
</feature>
<accession>A0ABU6SRB5</accession>
<proteinExistence type="predicted"/>
<evidence type="ECO:0000256" key="1">
    <source>
        <dbReference type="SAM" id="MobiDB-lite"/>
    </source>
</evidence>